<evidence type="ECO:0000313" key="1">
    <source>
        <dbReference type="EMBL" id="CAE8636891.1"/>
    </source>
</evidence>
<reference evidence="1" key="1">
    <citation type="submission" date="2021-02" db="EMBL/GenBank/DDBJ databases">
        <authorList>
            <person name="Dougan E. K."/>
            <person name="Rhodes N."/>
            <person name="Thang M."/>
            <person name="Chan C."/>
        </authorList>
    </citation>
    <scope>NUCLEOTIDE SEQUENCE</scope>
</reference>
<name>A0A813HFY4_POLGL</name>
<comment type="caution">
    <text evidence="1">The sequence shown here is derived from an EMBL/GenBank/DDBJ whole genome shotgun (WGS) entry which is preliminary data.</text>
</comment>
<gene>
    <name evidence="1" type="ORF">PGLA1383_LOCUS52294</name>
</gene>
<organism evidence="1 2">
    <name type="scientific">Polarella glacialis</name>
    <name type="common">Dinoflagellate</name>
    <dbReference type="NCBI Taxonomy" id="89957"/>
    <lineage>
        <taxon>Eukaryota</taxon>
        <taxon>Sar</taxon>
        <taxon>Alveolata</taxon>
        <taxon>Dinophyceae</taxon>
        <taxon>Suessiales</taxon>
        <taxon>Suessiaceae</taxon>
        <taxon>Polarella</taxon>
    </lineage>
</organism>
<dbReference type="AlphaFoldDB" id="A0A813HFY4"/>
<dbReference type="OMA" id="THEPDLC"/>
<evidence type="ECO:0000313" key="2">
    <source>
        <dbReference type="Proteomes" id="UP000654075"/>
    </source>
</evidence>
<sequence>MASVGATSASHAALGPRVLAASWLQRRWYTPPSRRTWSKQHFRIRSPRPLLDRFDLSREQPHKEWWRERRIAPATFFGFPDVTKIGLQGGSLYVEQMDAVTLAVLADKCVQEKVWAPEIWMKFCWRAQQLSTRTHEPDLCYIFRAFARADWVDQNLLTTYLGRIHRRLHMFQLPDVAVVLEAFANPRFRQGEYLQKTLTHMALLLQHRDDAKVEDLARTCAALRDLRPQPAEVAEEVVAGLELLAEALLMRELSELGPARAVN</sequence>
<dbReference type="Proteomes" id="UP000654075">
    <property type="component" value="Unassembled WGS sequence"/>
</dbReference>
<dbReference type="EMBL" id="CAJNNV010031567">
    <property type="protein sequence ID" value="CAE8636891.1"/>
    <property type="molecule type" value="Genomic_DNA"/>
</dbReference>
<keyword evidence="2" id="KW-1185">Reference proteome</keyword>
<feature type="non-terminal residue" evidence="1">
    <location>
        <position position="263"/>
    </location>
</feature>
<protein>
    <submittedName>
        <fullName evidence="1">Uncharacterized protein</fullName>
    </submittedName>
</protein>
<accession>A0A813HFY4</accession>
<proteinExistence type="predicted"/>
<dbReference type="OrthoDB" id="434319at2759"/>